<dbReference type="PANTHER" id="PTHR30482:SF10">
    <property type="entry name" value="HIGH-AFFINITY BRANCHED-CHAIN AMINO ACID TRANSPORT PROTEIN BRAE"/>
    <property type="match status" value="1"/>
</dbReference>
<feature type="transmembrane region" description="Helical" evidence="1">
    <location>
        <begin position="7"/>
        <end position="26"/>
    </location>
</feature>
<gene>
    <name evidence="2" type="ORF">CEV33_4702</name>
</gene>
<sequence length="104" mass="11136">MNIRQNYLDLLKILAIALALLAVPFLTTRSYIVHDVTIFMLFLAIVIYWNLIFGYGGILSLAQTAIFGFGGYAAAIVMKFAGMPTGVALLLAGLCAGIFGFVVG</sequence>
<feature type="transmembrane region" description="Helical" evidence="1">
    <location>
        <begin position="32"/>
        <end position="51"/>
    </location>
</feature>
<dbReference type="PANTHER" id="PTHR30482">
    <property type="entry name" value="HIGH-AFFINITY BRANCHED-CHAIN AMINO ACID TRANSPORT SYSTEM PERMEASE"/>
    <property type="match status" value="1"/>
</dbReference>
<reference evidence="2 3" key="1">
    <citation type="submission" date="2017-07" db="EMBL/GenBank/DDBJ databases">
        <title>Phylogenetic study on the rhizospheric bacterium Ochrobactrum sp. A44.</title>
        <authorList>
            <person name="Krzyzanowska D.M."/>
            <person name="Ossowicki A."/>
            <person name="Rajewska M."/>
            <person name="Maciag T."/>
            <person name="Kaczynski Z."/>
            <person name="Czerwicka M."/>
            <person name="Jafra S."/>
        </authorList>
    </citation>
    <scope>NUCLEOTIDE SEQUENCE [LARGE SCALE GENOMIC DNA]</scope>
    <source>
        <strain evidence="2 3">OgA9a</strain>
    </source>
</reference>
<evidence type="ECO:0000256" key="1">
    <source>
        <dbReference type="SAM" id="Phobius"/>
    </source>
</evidence>
<evidence type="ECO:0000313" key="3">
    <source>
        <dbReference type="Proteomes" id="UP000216478"/>
    </source>
</evidence>
<accession>A0A256G8J3</accession>
<keyword evidence="3" id="KW-1185">Reference proteome</keyword>
<feature type="non-terminal residue" evidence="2">
    <location>
        <position position="104"/>
    </location>
</feature>
<dbReference type="Proteomes" id="UP000216478">
    <property type="component" value="Unassembled WGS sequence"/>
</dbReference>
<keyword evidence="1" id="KW-1133">Transmembrane helix</keyword>
<dbReference type="GO" id="GO:0005886">
    <property type="term" value="C:plasma membrane"/>
    <property type="evidence" value="ECO:0007669"/>
    <property type="project" value="TreeGrafter"/>
</dbReference>
<proteinExistence type="predicted"/>
<feature type="transmembrane region" description="Helical" evidence="1">
    <location>
        <begin position="83"/>
        <end position="103"/>
    </location>
</feature>
<name>A0A256G8J3_9HYPH</name>
<keyword evidence="1" id="KW-0472">Membrane</keyword>
<comment type="caution">
    <text evidence="2">The sequence shown here is derived from an EMBL/GenBank/DDBJ whole genome shotgun (WGS) entry which is preliminary data.</text>
</comment>
<protein>
    <submittedName>
        <fullName evidence="2">Putative membrane protein</fullName>
    </submittedName>
</protein>
<evidence type="ECO:0000313" key="2">
    <source>
        <dbReference type="EMBL" id="OYR22971.1"/>
    </source>
</evidence>
<dbReference type="InterPro" id="IPR043428">
    <property type="entry name" value="LivM-like"/>
</dbReference>
<keyword evidence="1" id="KW-0812">Transmembrane</keyword>
<dbReference type="GO" id="GO:0015658">
    <property type="term" value="F:branched-chain amino acid transmembrane transporter activity"/>
    <property type="evidence" value="ECO:0007669"/>
    <property type="project" value="InterPro"/>
</dbReference>
<dbReference type="AlphaFoldDB" id="A0A256G8J3"/>
<feature type="transmembrane region" description="Helical" evidence="1">
    <location>
        <begin position="58"/>
        <end position="77"/>
    </location>
</feature>
<organism evidence="2 3">
    <name type="scientific">Brucella grignonensis</name>
    <dbReference type="NCBI Taxonomy" id="94627"/>
    <lineage>
        <taxon>Bacteria</taxon>
        <taxon>Pseudomonadati</taxon>
        <taxon>Pseudomonadota</taxon>
        <taxon>Alphaproteobacteria</taxon>
        <taxon>Hyphomicrobiales</taxon>
        <taxon>Brucellaceae</taxon>
        <taxon>Brucella/Ochrobactrum group</taxon>
        <taxon>Brucella</taxon>
    </lineage>
</organism>
<dbReference type="EMBL" id="NNRL01000068">
    <property type="protein sequence ID" value="OYR22971.1"/>
    <property type="molecule type" value="Genomic_DNA"/>
</dbReference>